<dbReference type="Pfam" id="PF07992">
    <property type="entry name" value="Pyr_redox_2"/>
    <property type="match status" value="1"/>
</dbReference>
<keyword evidence="5 16" id="KW-0475">Mercuric resistance</keyword>
<dbReference type="Proteomes" id="UP001155144">
    <property type="component" value="Unassembled WGS sequence"/>
</dbReference>
<dbReference type="PANTHER" id="PTHR43014">
    <property type="entry name" value="MERCURIC REDUCTASE"/>
    <property type="match status" value="1"/>
</dbReference>
<comment type="subunit">
    <text evidence="2 16 19">Homodimer.</text>
</comment>
<keyword evidence="13" id="KW-0676">Redox-active center</keyword>
<feature type="domain" description="HMA" evidence="20">
    <location>
        <begin position="2"/>
        <end position="68"/>
    </location>
</feature>
<reference evidence="21" key="1">
    <citation type="submission" date="2022-08" db="EMBL/GenBank/DDBJ databases">
        <title>Genomic Encyclopedia of Type Strains, Phase V (KMG-V): Genome sequencing to study the core and pangenomes of soil and plant-associated prokaryotes.</title>
        <authorList>
            <person name="Whitman W."/>
        </authorList>
    </citation>
    <scope>NUCLEOTIDE SEQUENCE</scope>
    <source>
        <strain evidence="22">SP3026</strain>
        <strain evidence="21">SP3049</strain>
    </source>
</reference>
<evidence type="ECO:0000256" key="12">
    <source>
        <dbReference type="ARBA" id="ARBA00023157"/>
    </source>
</evidence>
<keyword evidence="6 16" id="KW-0285">Flavoprotein</keyword>
<name>A0A9X2QRL9_9BACT</name>
<dbReference type="NCBIfam" id="TIGR02053">
    <property type="entry name" value="MerA"/>
    <property type="match status" value="1"/>
</dbReference>
<dbReference type="EMBL" id="JANUAE010000004">
    <property type="protein sequence ID" value="MCS3709699.1"/>
    <property type="molecule type" value="Genomic_DNA"/>
</dbReference>
<dbReference type="PANTHER" id="PTHR43014:SF4">
    <property type="entry name" value="PYRIDINE NUCLEOTIDE-DISULFIDE OXIDOREDUCTASE RCLA-RELATED"/>
    <property type="match status" value="1"/>
</dbReference>
<dbReference type="Pfam" id="PF02852">
    <property type="entry name" value="Pyr_redox_dim"/>
    <property type="match status" value="1"/>
</dbReference>
<dbReference type="GO" id="GO:0016152">
    <property type="term" value="F:mercury (II) reductase (NADP+) activity"/>
    <property type="evidence" value="ECO:0007669"/>
    <property type="project" value="UniProtKB-UniRule"/>
</dbReference>
<dbReference type="InterPro" id="IPR001100">
    <property type="entry name" value="Pyr_nuc-diS_OxRdtase"/>
</dbReference>
<dbReference type="InterPro" id="IPR023753">
    <property type="entry name" value="FAD/NAD-binding_dom"/>
</dbReference>
<feature type="binding site" evidence="17">
    <location>
        <position position="357"/>
    </location>
    <ligand>
        <name>NAD(+)</name>
        <dbReference type="ChEBI" id="CHEBI:57540"/>
    </ligand>
</feature>
<dbReference type="PROSITE" id="PS50846">
    <property type="entry name" value="HMA_2"/>
    <property type="match status" value="1"/>
</dbReference>
<dbReference type="AlphaFoldDB" id="A0A9X2QRL9"/>
<comment type="similarity">
    <text evidence="1 16 19">Belongs to the class-I pyridine nucleotide-disulfide oxidoreductase family.</text>
</comment>
<dbReference type="InterPro" id="IPR036163">
    <property type="entry name" value="HMA_dom_sf"/>
</dbReference>
<dbReference type="SUPFAM" id="SSF55424">
    <property type="entry name" value="FAD/NAD-linked reductases, dimerisation (C-terminal) domain"/>
    <property type="match status" value="1"/>
</dbReference>
<evidence type="ECO:0000256" key="4">
    <source>
        <dbReference type="ARBA" id="ARBA00014791"/>
    </source>
</evidence>
<accession>A0A9X2QRL9</accession>
<evidence type="ECO:0000256" key="9">
    <source>
        <dbReference type="ARBA" id="ARBA00022857"/>
    </source>
</evidence>
<dbReference type="PIRSF" id="PIRSF000350">
    <property type="entry name" value="Mercury_reductase_MerA"/>
    <property type="match status" value="1"/>
</dbReference>
<evidence type="ECO:0000313" key="23">
    <source>
        <dbReference type="Proteomes" id="UP001155057"/>
    </source>
</evidence>
<keyword evidence="7 16" id="KW-0479">Metal-binding</keyword>
<evidence type="ECO:0000256" key="11">
    <source>
        <dbReference type="ARBA" id="ARBA00023002"/>
    </source>
</evidence>
<dbReference type="Gene3D" id="3.50.50.60">
    <property type="entry name" value="FAD/NAD(P)-binding domain"/>
    <property type="match status" value="2"/>
</dbReference>
<evidence type="ECO:0000256" key="16">
    <source>
        <dbReference type="PIRNR" id="PIRNR000350"/>
    </source>
</evidence>
<dbReference type="GO" id="GO:0050660">
    <property type="term" value="F:flavin adenine dinucleotide binding"/>
    <property type="evidence" value="ECO:0007669"/>
    <property type="project" value="UniProtKB-UniRule"/>
</dbReference>
<sequence length="557" mass="58578">MQQFDLEIEGMTCAGCGDHVADALRGVEGVETVRMGDWTEGRASVTTKRGVDPEALTAAVADTGYTAHVEIVRSSSTPISPDDGAEADYDLVVVGGGSAAFAAALKASELGRRAVIINDGPGAGGLPVGGTCVNVGCVPSKALIRAAEAHRTAANHPFDGITSESEVTDFGAVTDQVQALVDDLQQKKYLDVVAKDPNVTIREGRARLVGERAVEVGGETVTGRRILIATGARSFVPDIPGLEETGYLTNEELYRLDEQPEHLIVLGGGYIALENAQAFARLGSEVTVLQRSGQILSREDDDVAEALTGYLREEGLTVHTNTDVQAAGRANGTIQIEVEIDDTPQTITGTDVLVATGLRANTDALGLEDLSIDTHGRGFLAVDDTLQTAVPSVYGAGDVIGDPAFVYAAAREGQLAAENALEGTAHDRRAMPLPWVIFTDPQVAGVGVGEREAAEQGVEVDVATLPLDQVPRALAARDTRGFIKLLRERDSDRLVGARIVASEGSELLMELSVAIQQGLTVEDLTDLLHPYLTMSEGVKLAALGFDRDVSTLSCCAT</sequence>
<evidence type="ECO:0000256" key="13">
    <source>
        <dbReference type="ARBA" id="ARBA00023284"/>
    </source>
</evidence>
<feature type="disulfide bond" description="Redox-active" evidence="18">
    <location>
        <begin position="132"/>
        <end position="137"/>
    </location>
</feature>
<keyword evidence="11 16" id="KW-0560">Oxidoreductase</keyword>
<evidence type="ECO:0000256" key="2">
    <source>
        <dbReference type="ARBA" id="ARBA00011738"/>
    </source>
</evidence>
<dbReference type="RefSeq" id="WP_259040290.1">
    <property type="nucleotide sequence ID" value="NZ_JANTZO010000005.1"/>
</dbReference>
<comment type="cofactor">
    <cofactor evidence="16 17 19">
        <name>FAD</name>
        <dbReference type="ChEBI" id="CHEBI:57692"/>
    </cofactor>
    <text evidence="16 17 19">Binds 1 FAD per subunit.</text>
</comment>
<evidence type="ECO:0000259" key="20">
    <source>
        <dbReference type="PROSITE" id="PS50846"/>
    </source>
</evidence>
<dbReference type="Gene3D" id="3.30.390.30">
    <property type="match status" value="1"/>
</dbReference>
<dbReference type="Gene3D" id="3.30.70.100">
    <property type="match status" value="1"/>
</dbReference>
<evidence type="ECO:0000256" key="8">
    <source>
        <dbReference type="ARBA" id="ARBA00022827"/>
    </source>
</evidence>
<dbReference type="PRINTS" id="PR00368">
    <property type="entry name" value="FADPNR"/>
</dbReference>
<protein>
    <recommendedName>
        <fullName evidence="4 16">Mercuric reductase</fullName>
        <ecNumber evidence="3 16">1.16.1.1</ecNumber>
    </recommendedName>
    <alternativeName>
        <fullName evidence="14 16">Hg(II) reductase</fullName>
    </alternativeName>
</protein>
<keyword evidence="12" id="KW-1015">Disulfide bond</keyword>
<feature type="binding site" evidence="17">
    <location>
        <position position="398"/>
    </location>
    <ligand>
        <name>FAD</name>
        <dbReference type="ChEBI" id="CHEBI:57692"/>
    </ligand>
</feature>
<dbReference type="Proteomes" id="UP001155057">
    <property type="component" value="Unassembled WGS sequence"/>
</dbReference>
<keyword evidence="9 16" id="KW-0521">NADP</keyword>
<dbReference type="GO" id="GO:0016668">
    <property type="term" value="F:oxidoreductase activity, acting on a sulfur group of donors, NAD(P) as acceptor"/>
    <property type="evidence" value="ECO:0007669"/>
    <property type="project" value="UniProtKB-UniRule"/>
</dbReference>
<evidence type="ECO:0000256" key="5">
    <source>
        <dbReference type="ARBA" id="ARBA00022466"/>
    </source>
</evidence>
<evidence type="ECO:0000256" key="15">
    <source>
        <dbReference type="ARBA" id="ARBA00048984"/>
    </source>
</evidence>
<dbReference type="GO" id="GO:0003955">
    <property type="term" value="F:NAD(P)H dehydrogenase (quinone) activity"/>
    <property type="evidence" value="ECO:0007669"/>
    <property type="project" value="TreeGrafter"/>
</dbReference>
<evidence type="ECO:0000256" key="10">
    <source>
        <dbReference type="ARBA" id="ARBA00022914"/>
    </source>
</evidence>
<dbReference type="EMBL" id="JANUBL010000005">
    <property type="protein sequence ID" value="MCS4122343.1"/>
    <property type="molecule type" value="Genomic_DNA"/>
</dbReference>
<dbReference type="InterPro" id="IPR016156">
    <property type="entry name" value="FAD/NAD-linked_Rdtase_dimer_sf"/>
</dbReference>
<evidence type="ECO:0000256" key="17">
    <source>
        <dbReference type="PIRSR" id="PIRSR000350-3"/>
    </source>
</evidence>
<dbReference type="FunFam" id="3.30.390.30:FF:000001">
    <property type="entry name" value="Dihydrolipoyl dehydrogenase"/>
    <property type="match status" value="1"/>
</dbReference>
<comment type="caution">
    <text evidence="21">The sequence shown here is derived from an EMBL/GenBank/DDBJ whole genome shotgun (WGS) entry which is preliminary data.</text>
</comment>
<organism evidence="21 23">
    <name type="scientific">Salinibacter ruber</name>
    <dbReference type="NCBI Taxonomy" id="146919"/>
    <lineage>
        <taxon>Bacteria</taxon>
        <taxon>Pseudomonadati</taxon>
        <taxon>Rhodothermota</taxon>
        <taxon>Rhodothermia</taxon>
        <taxon>Rhodothermales</taxon>
        <taxon>Salinibacteraceae</taxon>
        <taxon>Salinibacter</taxon>
    </lineage>
</organism>
<keyword evidence="8 16" id="KW-0274">FAD</keyword>
<dbReference type="EC" id="1.16.1.1" evidence="3 16"/>
<dbReference type="Pfam" id="PF00403">
    <property type="entry name" value="HMA"/>
    <property type="match status" value="1"/>
</dbReference>
<proteinExistence type="inferred from homology"/>
<feature type="binding site" evidence="17">
    <location>
        <position position="141"/>
    </location>
    <ligand>
        <name>FAD</name>
        <dbReference type="ChEBI" id="CHEBI:57692"/>
    </ligand>
</feature>
<evidence type="ECO:0000256" key="14">
    <source>
        <dbReference type="ARBA" id="ARBA00031725"/>
    </source>
</evidence>
<dbReference type="InterPro" id="IPR012999">
    <property type="entry name" value="Pyr_OxRdtase_I_AS"/>
</dbReference>
<dbReference type="InterPro" id="IPR021179">
    <property type="entry name" value="Mercury_reductase_MerA"/>
</dbReference>
<dbReference type="GO" id="GO:0045340">
    <property type="term" value="F:mercury ion binding"/>
    <property type="evidence" value="ECO:0007669"/>
    <property type="project" value="InterPro"/>
</dbReference>
<dbReference type="InterPro" id="IPR036188">
    <property type="entry name" value="FAD/NAD-bd_sf"/>
</dbReference>
<evidence type="ECO:0000256" key="18">
    <source>
        <dbReference type="PIRSR" id="PIRSR000350-4"/>
    </source>
</evidence>
<comment type="catalytic activity">
    <reaction evidence="15 16 19">
        <text>Hg + NADP(+) + H(+) = Hg(2+) + NADPH</text>
        <dbReference type="Rhea" id="RHEA:23856"/>
        <dbReference type="ChEBI" id="CHEBI:15378"/>
        <dbReference type="ChEBI" id="CHEBI:16170"/>
        <dbReference type="ChEBI" id="CHEBI:16793"/>
        <dbReference type="ChEBI" id="CHEBI:57783"/>
        <dbReference type="ChEBI" id="CHEBI:58349"/>
        <dbReference type="EC" id="1.16.1.1"/>
    </reaction>
</comment>
<keyword evidence="10 16" id="KW-0476">Mercury</keyword>
<evidence type="ECO:0000256" key="7">
    <source>
        <dbReference type="ARBA" id="ARBA00022723"/>
    </source>
</evidence>
<evidence type="ECO:0000313" key="21">
    <source>
        <dbReference type="EMBL" id="MCS3709699.1"/>
    </source>
</evidence>
<dbReference type="SUPFAM" id="SSF51905">
    <property type="entry name" value="FAD/NAD(P)-binding domain"/>
    <property type="match status" value="1"/>
</dbReference>
<keyword evidence="17" id="KW-0520">NAD</keyword>
<dbReference type="GO" id="GO:0050787">
    <property type="term" value="P:detoxification of mercury ion"/>
    <property type="evidence" value="ECO:0007669"/>
    <property type="project" value="InterPro"/>
</dbReference>
<evidence type="ECO:0000256" key="6">
    <source>
        <dbReference type="ARBA" id="ARBA00022630"/>
    </source>
</evidence>
<dbReference type="PRINTS" id="PR00411">
    <property type="entry name" value="PNDRDTASEI"/>
</dbReference>
<dbReference type="InterPro" id="IPR006121">
    <property type="entry name" value="HMA_dom"/>
</dbReference>
<dbReference type="PROSITE" id="PS00076">
    <property type="entry name" value="PYRIDINE_REDOX_1"/>
    <property type="match status" value="1"/>
</dbReference>
<keyword evidence="17" id="KW-0547">Nucleotide-binding</keyword>
<evidence type="ECO:0000256" key="19">
    <source>
        <dbReference type="RuleBase" id="RU361223"/>
    </source>
</evidence>
<dbReference type="GO" id="GO:0050661">
    <property type="term" value="F:NADP binding"/>
    <property type="evidence" value="ECO:0007669"/>
    <property type="project" value="InterPro"/>
</dbReference>
<dbReference type="CDD" id="cd00371">
    <property type="entry name" value="HMA"/>
    <property type="match status" value="1"/>
</dbReference>
<evidence type="ECO:0000256" key="1">
    <source>
        <dbReference type="ARBA" id="ARBA00007532"/>
    </source>
</evidence>
<dbReference type="InterPro" id="IPR004099">
    <property type="entry name" value="Pyr_nucl-diS_OxRdtase_dimer"/>
</dbReference>
<feature type="binding site" evidence="17">
    <location>
        <begin position="267"/>
        <end position="274"/>
    </location>
    <ligand>
        <name>NAD(+)</name>
        <dbReference type="ChEBI" id="CHEBI:57540"/>
    </ligand>
</feature>
<gene>
    <name evidence="19" type="primary">merA</name>
    <name evidence="22" type="ORF">GGP45_002703</name>
    <name evidence="21" type="ORF">GGP61_001303</name>
</gene>
<evidence type="ECO:0000256" key="3">
    <source>
        <dbReference type="ARBA" id="ARBA00012661"/>
    </source>
</evidence>
<comment type="function">
    <text evidence="16">Resistance to Hg(2+) in bacteria appears to be governed by a specialized system which includes mercuric reductase. MerA protein is responsible for volatilizing mercury as Hg(0).</text>
</comment>
<dbReference type="SUPFAM" id="SSF55008">
    <property type="entry name" value="HMA, heavy metal-associated domain"/>
    <property type="match status" value="1"/>
</dbReference>
<evidence type="ECO:0000313" key="22">
    <source>
        <dbReference type="EMBL" id="MCS4122343.1"/>
    </source>
</evidence>